<name>A0A1B9G0U3_9TREE</name>
<reference evidence="1" key="1">
    <citation type="submission" date="2013-07" db="EMBL/GenBank/DDBJ databases">
        <title>The Genome Sequence of Cryptococcus bestiolae CBS10118.</title>
        <authorList>
            <consortium name="The Broad Institute Genome Sequencing Platform"/>
            <person name="Cuomo C."/>
            <person name="Litvintseva A."/>
            <person name="Chen Y."/>
            <person name="Heitman J."/>
            <person name="Sun S."/>
            <person name="Springer D."/>
            <person name="Dromer F."/>
            <person name="Young S.K."/>
            <person name="Zeng Q."/>
            <person name="Gargeya S."/>
            <person name="Fitzgerald M."/>
            <person name="Abouelleil A."/>
            <person name="Alvarado L."/>
            <person name="Berlin A.M."/>
            <person name="Chapman S.B."/>
            <person name="Dewar J."/>
            <person name="Goldberg J."/>
            <person name="Griggs A."/>
            <person name="Gujja S."/>
            <person name="Hansen M."/>
            <person name="Howarth C."/>
            <person name="Imamovic A."/>
            <person name="Larimer J."/>
            <person name="McCowan C."/>
            <person name="Murphy C."/>
            <person name="Pearson M."/>
            <person name="Priest M."/>
            <person name="Roberts A."/>
            <person name="Saif S."/>
            <person name="Shea T."/>
            <person name="Sykes S."/>
            <person name="Wortman J."/>
            <person name="Nusbaum C."/>
            <person name="Birren B."/>
        </authorList>
    </citation>
    <scope>NUCLEOTIDE SEQUENCE [LARGE SCALE GENOMIC DNA]</scope>
    <source>
        <strain evidence="1">CBS 10118</strain>
    </source>
</reference>
<dbReference type="KEGG" id="kbi:30210502"/>
<protein>
    <recommendedName>
        <fullName evidence="4">Rad60/SUMO-like domain-containing protein</fullName>
    </recommendedName>
</protein>
<sequence>MSNCHPESFVEEVRFIIVDRSFTPAHCKPPQRTWVGCLSTYGQLEGLFQNWVDEVYPGDDYHQFHFRIGFDGQVLIGDEIPHDLGLHSPTKITVTRLIRQDLQWNDG</sequence>
<dbReference type="VEuPathDB" id="FungiDB:I302_06103"/>
<evidence type="ECO:0000313" key="2">
    <source>
        <dbReference type="EMBL" id="WVW84601.1"/>
    </source>
</evidence>
<accession>A0A1B9G0U3</accession>
<reference evidence="2" key="2">
    <citation type="submission" date="2013-07" db="EMBL/GenBank/DDBJ databases">
        <authorList>
            <consortium name="The Broad Institute Genome Sequencing Platform"/>
            <person name="Cuomo C."/>
            <person name="Litvintseva A."/>
            <person name="Chen Y."/>
            <person name="Heitman J."/>
            <person name="Sun S."/>
            <person name="Springer D."/>
            <person name="Dromer F."/>
            <person name="Young S.K."/>
            <person name="Zeng Q."/>
            <person name="Gargeya S."/>
            <person name="Fitzgerald M."/>
            <person name="Abouelleil A."/>
            <person name="Alvarado L."/>
            <person name="Berlin A.M."/>
            <person name="Chapman S.B."/>
            <person name="Dewar J."/>
            <person name="Goldberg J."/>
            <person name="Griggs A."/>
            <person name="Gujja S."/>
            <person name="Hansen M."/>
            <person name="Howarth C."/>
            <person name="Imamovic A."/>
            <person name="Larimer J."/>
            <person name="McCowan C."/>
            <person name="Murphy C."/>
            <person name="Pearson M."/>
            <person name="Priest M."/>
            <person name="Roberts A."/>
            <person name="Saif S."/>
            <person name="Shea T."/>
            <person name="Sykes S."/>
            <person name="Wortman J."/>
            <person name="Nusbaum C."/>
            <person name="Birren B."/>
        </authorList>
    </citation>
    <scope>NUCLEOTIDE SEQUENCE</scope>
    <source>
        <strain evidence="2">CBS 10118</strain>
    </source>
</reference>
<dbReference type="GeneID" id="30210502"/>
<dbReference type="RefSeq" id="XP_019045712.1">
    <property type="nucleotide sequence ID" value="XM_019192715.1"/>
</dbReference>
<reference evidence="2" key="4">
    <citation type="submission" date="2024-02" db="EMBL/GenBank/DDBJ databases">
        <title>Comparative genomics of Cryptococcus and Kwoniella reveals pathogenesis evolution and contrasting modes of karyotype evolution via chromosome fusion or intercentromeric recombination.</title>
        <authorList>
            <person name="Coelho M.A."/>
            <person name="David-Palma M."/>
            <person name="Shea T."/>
            <person name="Bowers K."/>
            <person name="McGinley-Smith S."/>
            <person name="Mohammad A.W."/>
            <person name="Gnirke A."/>
            <person name="Yurkov A.M."/>
            <person name="Nowrousian M."/>
            <person name="Sun S."/>
            <person name="Cuomo C.A."/>
            <person name="Heitman J."/>
        </authorList>
    </citation>
    <scope>NUCLEOTIDE SEQUENCE</scope>
    <source>
        <strain evidence="2">CBS 10118</strain>
    </source>
</reference>
<dbReference type="AlphaFoldDB" id="A0A1B9G0U3"/>
<dbReference type="EMBL" id="KI894022">
    <property type="protein sequence ID" value="OCF24642.1"/>
    <property type="molecule type" value="Genomic_DNA"/>
</dbReference>
<proteinExistence type="predicted"/>
<gene>
    <name evidence="1" type="ORF">I302_06103</name>
    <name evidence="2" type="ORF">I302_106635</name>
</gene>
<dbReference type="Proteomes" id="UP000092730">
    <property type="component" value="Chromosome 5"/>
</dbReference>
<evidence type="ECO:0000313" key="1">
    <source>
        <dbReference type="EMBL" id="OCF24642.1"/>
    </source>
</evidence>
<reference evidence="1" key="3">
    <citation type="submission" date="2014-01" db="EMBL/GenBank/DDBJ databases">
        <title>Evolution of pathogenesis and genome organization in the Tremellales.</title>
        <authorList>
            <person name="Cuomo C."/>
            <person name="Litvintseva A."/>
            <person name="Heitman J."/>
            <person name="Chen Y."/>
            <person name="Sun S."/>
            <person name="Springer D."/>
            <person name="Dromer F."/>
            <person name="Young S."/>
            <person name="Zeng Q."/>
            <person name="Chapman S."/>
            <person name="Gujja S."/>
            <person name="Saif S."/>
            <person name="Birren B."/>
        </authorList>
    </citation>
    <scope>NUCLEOTIDE SEQUENCE</scope>
    <source>
        <strain evidence="1">CBS 10118</strain>
    </source>
</reference>
<keyword evidence="3" id="KW-1185">Reference proteome</keyword>
<evidence type="ECO:0000313" key="3">
    <source>
        <dbReference type="Proteomes" id="UP000092730"/>
    </source>
</evidence>
<dbReference type="EMBL" id="CP144545">
    <property type="protein sequence ID" value="WVW84601.1"/>
    <property type="molecule type" value="Genomic_DNA"/>
</dbReference>
<evidence type="ECO:0008006" key="4">
    <source>
        <dbReference type="Google" id="ProtNLM"/>
    </source>
</evidence>
<organism evidence="1">
    <name type="scientific">Kwoniella bestiolae CBS 10118</name>
    <dbReference type="NCBI Taxonomy" id="1296100"/>
    <lineage>
        <taxon>Eukaryota</taxon>
        <taxon>Fungi</taxon>
        <taxon>Dikarya</taxon>
        <taxon>Basidiomycota</taxon>
        <taxon>Agaricomycotina</taxon>
        <taxon>Tremellomycetes</taxon>
        <taxon>Tremellales</taxon>
        <taxon>Cryptococcaceae</taxon>
        <taxon>Kwoniella</taxon>
    </lineage>
</organism>
<dbReference type="OrthoDB" id="2560049at2759"/>